<evidence type="ECO:0000313" key="2">
    <source>
        <dbReference type="Proteomes" id="UP001432027"/>
    </source>
</evidence>
<accession>A0AAV5S5S2</accession>
<sequence length="100" mass="11608">GEFLIDFSDVGLQFVELLLQLPKTFFRLNIDVHSGVEREKVLEGSHRFLLLYLVIARRLRLLIIVNEDKLLDRLVDSLDGRLDALLLHFAQLILVLLEEL</sequence>
<comment type="caution">
    <text evidence="1">The sequence shown here is derived from an EMBL/GenBank/DDBJ whole genome shotgun (WGS) entry which is preliminary data.</text>
</comment>
<dbReference type="AlphaFoldDB" id="A0AAV5S5S2"/>
<keyword evidence="2" id="KW-1185">Reference proteome</keyword>
<name>A0AAV5S5S2_9BILA</name>
<dbReference type="Proteomes" id="UP001432027">
    <property type="component" value="Unassembled WGS sequence"/>
</dbReference>
<dbReference type="EMBL" id="BTSX01000001">
    <property type="protein sequence ID" value="GMS77836.1"/>
    <property type="molecule type" value="Genomic_DNA"/>
</dbReference>
<feature type="non-terminal residue" evidence="1">
    <location>
        <position position="100"/>
    </location>
</feature>
<proteinExistence type="predicted"/>
<feature type="non-terminal residue" evidence="1">
    <location>
        <position position="1"/>
    </location>
</feature>
<reference evidence="1" key="1">
    <citation type="submission" date="2023-10" db="EMBL/GenBank/DDBJ databases">
        <title>Genome assembly of Pristionchus species.</title>
        <authorList>
            <person name="Yoshida K."/>
            <person name="Sommer R.J."/>
        </authorList>
    </citation>
    <scope>NUCLEOTIDE SEQUENCE</scope>
    <source>
        <strain evidence="1">RS0144</strain>
    </source>
</reference>
<organism evidence="1 2">
    <name type="scientific">Pristionchus entomophagus</name>
    <dbReference type="NCBI Taxonomy" id="358040"/>
    <lineage>
        <taxon>Eukaryota</taxon>
        <taxon>Metazoa</taxon>
        <taxon>Ecdysozoa</taxon>
        <taxon>Nematoda</taxon>
        <taxon>Chromadorea</taxon>
        <taxon>Rhabditida</taxon>
        <taxon>Rhabditina</taxon>
        <taxon>Diplogasteromorpha</taxon>
        <taxon>Diplogasteroidea</taxon>
        <taxon>Neodiplogasteridae</taxon>
        <taxon>Pristionchus</taxon>
    </lineage>
</organism>
<protein>
    <submittedName>
        <fullName evidence="1">Uncharacterized protein</fullName>
    </submittedName>
</protein>
<evidence type="ECO:0000313" key="1">
    <source>
        <dbReference type="EMBL" id="GMS77836.1"/>
    </source>
</evidence>
<gene>
    <name evidence="1" type="ORF">PENTCL1PPCAC_11</name>
</gene>